<accession>A0A3R6E8P5</accession>
<evidence type="ECO:0000313" key="1">
    <source>
        <dbReference type="EMBL" id="RHH76341.1"/>
    </source>
</evidence>
<gene>
    <name evidence="1" type="ORF">DW192_14705</name>
</gene>
<proteinExistence type="predicted"/>
<comment type="caution">
    <text evidence="1">The sequence shown here is derived from an EMBL/GenBank/DDBJ whole genome shotgun (WGS) entry which is preliminary data.</text>
</comment>
<dbReference type="AlphaFoldDB" id="A0A3R6E8P5"/>
<sequence length="73" mass="8175">MHNSCCACADQLLCKRTTAVVRPKILTVSTTYPISSNNISYLFQQHILSLPTTYPISSNNISYLIQQQEEGEP</sequence>
<dbReference type="Proteomes" id="UP000284548">
    <property type="component" value="Unassembled WGS sequence"/>
</dbReference>
<name>A0A3R6E8P5_9BACT</name>
<dbReference type="EMBL" id="QRKB01000058">
    <property type="protein sequence ID" value="RHH76341.1"/>
    <property type="molecule type" value="Genomic_DNA"/>
</dbReference>
<organism evidence="1 2">
    <name type="scientific">Segatella copri</name>
    <dbReference type="NCBI Taxonomy" id="165179"/>
    <lineage>
        <taxon>Bacteria</taxon>
        <taxon>Pseudomonadati</taxon>
        <taxon>Bacteroidota</taxon>
        <taxon>Bacteroidia</taxon>
        <taxon>Bacteroidales</taxon>
        <taxon>Prevotellaceae</taxon>
        <taxon>Segatella</taxon>
    </lineage>
</organism>
<evidence type="ECO:0000313" key="2">
    <source>
        <dbReference type="Proteomes" id="UP000284548"/>
    </source>
</evidence>
<reference evidence="1 2" key="1">
    <citation type="submission" date="2018-08" db="EMBL/GenBank/DDBJ databases">
        <title>A genome reference for cultivated species of the human gut microbiota.</title>
        <authorList>
            <person name="Zou Y."/>
            <person name="Xue W."/>
            <person name="Luo G."/>
        </authorList>
    </citation>
    <scope>NUCLEOTIDE SEQUENCE [LARGE SCALE GENOMIC DNA]</scope>
    <source>
        <strain evidence="1 2">AM16-54</strain>
    </source>
</reference>
<protein>
    <submittedName>
        <fullName evidence="1">Uncharacterized protein</fullName>
    </submittedName>
</protein>